<protein>
    <submittedName>
        <fullName evidence="2">Uncharacterized protein</fullName>
    </submittedName>
</protein>
<sequence>MEMYSSPFIRMCIGIAVLLVALGMFALMVTPLISTLSK</sequence>
<feature type="transmembrane region" description="Helical" evidence="1">
    <location>
        <begin position="12"/>
        <end position="33"/>
    </location>
</feature>
<organism evidence="2">
    <name type="scientific">Siphoviridae sp. ctEeW6</name>
    <dbReference type="NCBI Taxonomy" id="2827816"/>
    <lineage>
        <taxon>Viruses</taxon>
        <taxon>Duplodnaviria</taxon>
        <taxon>Heunggongvirae</taxon>
        <taxon>Uroviricota</taxon>
        <taxon>Caudoviricetes</taxon>
    </lineage>
</organism>
<accession>A0A8S5T1A6</accession>
<evidence type="ECO:0000256" key="1">
    <source>
        <dbReference type="SAM" id="Phobius"/>
    </source>
</evidence>
<proteinExistence type="predicted"/>
<keyword evidence="1" id="KW-1133">Transmembrane helix</keyword>
<evidence type="ECO:0000313" key="2">
    <source>
        <dbReference type="EMBL" id="DAF57101.1"/>
    </source>
</evidence>
<keyword evidence="1" id="KW-0812">Transmembrane</keyword>
<reference evidence="2" key="1">
    <citation type="journal article" date="2021" name="Proc. Natl. Acad. Sci. U.S.A.">
        <title>A Catalog of Tens of Thousands of Viruses from Human Metagenomes Reveals Hidden Associations with Chronic Diseases.</title>
        <authorList>
            <person name="Tisza M.J."/>
            <person name="Buck C.B."/>
        </authorList>
    </citation>
    <scope>NUCLEOTIDE SEQUENCE</scope>
    <source>
        <strain evidence="2">CtEeW6</strain>
    </source>
</reference>
<keyword evidence="1" id="KW-0472">Membrane</keyword>
<name>A0A8S5T1A6_9CAUD</name>
<dbReference type="EMBL" id="BK032728">
    <property type="protein sequence ID" value="DAF57101.1"/>
    <property type="molecule type" value="Genomic_DNA"/>
</dbReference>